<sequence>MPERKDSVDSFDEFFGETKTNNDQKKSPIRRKESDASIPPVVKSKPAVERPRTPITPVERIHSSSKAKPSNGHKNNASETSNRTESVQSKAYESDFDNDNDFEDDDTAIESTPRRDKTHGSLPPNQKRTEEAPPRRGSDSELKKSFTTKKYTKPTNGNARPKETILPFIRSQQPRRNGANPAARRRRDSLSSLPKNDTEPRGASARNNKIKTLESRLAELRRELENQRVENSTLRTIQRREEKAIKKYEEKEYDIHRIVRDFSYEIDHMKEILTNERETKGKLEKQIEVRDDKLRDQTKRLKKYEKIVQEKNLDERHELREKLNEADKKLQEIQEKLTSQEKYIENLEKNHRHEIHQELAKQRELKRQIETQSQKYNDLLLKFEDKTRQIDTMHIYVQRAGKQSSVSPTNLLKSRSLQSLDETSPRTQDKVNGYEKKRREQQAREKKPNAKQRSVSNDSSSKQEKKSVPPKKTTNNTTETEKSSAHGHLPPKGKPPVRRLSTPKSVDEDRSEMDNEDIFGSRPKKLPPPTTSHRSEQHLSQAQVHKRPAAPVPSATDSKNNSSGTGATLSSSIFKLTEPPGLSKPRATRPLDDKWSTMFGSNEKEDPAKEDLLAKLVADEQQERRLAATTGQAPSTQRPSMTTFESSTRSTATTQPIKPSEDPFESLFSNNSNKPTTTRTYDSDDIFSTKPSTQPTSHAKNDSFESLFGPSAAANNVNGKQTTSQNDKLQRPKLVTNATRPIPNRTVVDEVLGFNAEGELFSDESDSSENEQRYINTKQAPWNNMNNFGSGYSKDNFNVYFMGKKVPDTSVISFETVGRGYAKDNWSVYYRGEKMQGVSPSSFSINHFG</sequence>
<feature type="compositionally biased region" description="Polar residues" evidence="4">
    <location>
        <begin position="667"/>
        <end position="680"/>
    </location>
</feature>
<feature type="compositionally biased region" description="Basic and acidic residues" evidence="4">
    <location>
        <begin position="602"/>
        <end position="626"/>
    </location>
</feature>
<dbReference type="Proteomes" id="UP000663873">
    <property type="component" value="Unassembled WGS sequence"/>
</dbReference>
<evidence type="ECO:0000313" key="7">
    <source>
        <dbReference type="Proteomes" id="UP000663873"/>
    </source>
</evidence>
<feature type="compositionally biased region" description="Basic and acidic residues" evidence="4">
    <location>
        <begin position="127"/>
        <end position="144"/>
    </location>
</feature>
<evidence type="ECO:0000256" key="3">
    <source>
        <dbReference type="SAM" id="Coils"/>
    </source>
</evidence>
<dbReference type="EMBL" id="CAJOBP010000836">
    <property type="protein sequence ID" value="CAF4226310.1"/>
    <property type="molecule type" value="Genomic_DNA"/>
</dbReference>
<feature type="compositionally biased region" description="Basic and acidic residues" evidence="4">
    <location>
        <begin position="423"/>
        <end position="448"/>
    </location>
</feature>
<dbReference type="PANTHER" id="PTHR16650:SF6">
    <property type="entry name" value="GH21622P"/>
    <property type="match status" value="1"/>
</dbReference>
<dbReference type="Pfam" id="PF15619">
    <property type="entry name" value="Lebercilin"/>
    <property type="match status" value="1"/>
</dbReference>
<feature type="compositionally biased region" description="Polar residues" evidence="4">
    <location>
        <begin position="401"/>
        <end position="422"/>
    </location>
</feature>
<feature type="compositionally biased region" description="Acidic residues" evidence="4">
    <location>
        <begin position="94"/>
        <end position="108"/>
    </location>
</feature>
<dbReference type="InterPro" id="IPR026188">
    <property type="entry name" value="Lebercilin-like"/>
</dbReference>
<dbReference type="InterPro" id="IPR027375">
    <property type="entry name" value="DKNYY"/>
</dbReference>
<dbReference type="Pfam" id="PF13644">
    <property type="entry name" value="DKNYY"/>
    <property type="match status" value="1"/>
</dbReference>
<dbReference type="AlphaFoldDB" id="A0A820DA54"/>
<feature type="coiled-coil region" evidence="3">
    <location>
        <begin position="266"/>
        <end position="382"/>
    </location>
</feature>
<protein>
    <recommendedName>
        <fullName evidence="5">Lebercilin domain-containing protein</fullName>
    </recommendedName>
</protein>
<evidence type="ECO:0000259" key="5">
    <source>
        <dbReference type="Pfam" id="PF15619"/>
    </source>
</evidence>
<dbReference type="GO" id="GO:0042073">
    <property type="term" value="P:intraciliary transport"/>
    <property type="evidence" value="ECO:0007669"/>
    <property type="project" value="TreeGrafter"/>
</dbReference>
<accession>A0A820DA54</accession>
<dbReference type="GO" id="GO:0005930">
    <property type="term" value="C:axoneme"/>
    <property type="evidence" value="ECO:0007669"/>
    <property type="project" value="TreeGrafter"/>
</dbReference>
<gene>
    <name evidence="6" type="ORF">UJA718_LOCUS8051</name>
</gene>
<comment type="similarity">
    <text evidence="1">Belongs to the LCA5 family.</text>
</comment>
<organism evidence="6 7">
    <name type="scientific">Rotaria socialis</name>
    <dbReference type="NCBI Taxonomy" id="392032"/>
    <lineage>
        <taxon>Eukaryota</taxon>
        <taxon>Metazoa</taxon>
        <taxon>Spiralia</taxon>
        <taxon>Gnathifera</taxon>
        <taxon>Rotifera</taxon>
        <taxon>Eurotatoria</taxon>
        <taxon>Bdelloidea</taxon>
        <taxon>Philodinida</taxon>
        <taxon>Philodinidae</taxon>
        <taxon>Rotaria</taxon>
    </lineage>
</organism>
<feature type="compositionally biased region" description="Basic and acidic residues" evidence="4">
    <location>
        <begin position="20"/>
        <end position="35"/>
    </location>
</feature>
<keyword evidence="7" id="KW-1185">Reference proteome</keyword>
<evidence type="ECO:0000313" key="6">
    <source>
        <dbReference type="EMBL" id="CAF4226310.1"/>
    </source>
</evidence>
<evidence type="ECO:0000256" key="1">
    <source>
        <dbReference type="ARBA" id="ARBA00010229"/>
    </source>
</evidence>
<feature type="region of interest" description="Disordered" evidence="4">
    <location>
        <begin position="1"/>
        <end position="210"/>
    </location>
</feature>
<comment type="caution">
    <text evidence="6">The sequence shown here is derived from an EMBL/GenBank/DDBJ whole genome shotgun (WGS) entry which is preliminary data.</text>
</comment>
<dbReference type="PANTHER" id="PTHR16650">
    <property type="entry name" value="C21ORF13-RELATED"/>
    <property type="match status" value="1"/>
</dbReference>
<name>A0A820DA54_9BILA</name>
<feature type="compositionally biased region" description="Polar residues" evidence="4">
    <location>
        <begin position="713"/>
        <end position="727"/>
    </location>
</feature>
<feature type="domain" description="Lebercilin" evidence="5">
    <location>
        <begin position="202"/>
        <end position="389"/>
    </location>
</feature>
<feature type="region of interest" description="Disordered" evidence="4">
    <location>
        <begin position="399"/>
        <end position="732"/>
    </location>
</feature>
<feature type="compositionally biased region" description="Polar residues" evidence="4">
    <location>
        <begin position="629"/>
        <end position="657"/>
    </location>
</feature>
<feature type="compositionally biased region" description="Polar residues" evidence="4">
    <location>
        <begin position="64"/>
        <end position="91"/>
    </location>
</feature>
<reference evidence="6" key="1">
    <citation type="submission" date="2021-02" db="EMBL/GenBank/DDBJ databases">
        <authorList>
            <person name="Nowell W R."/>
        </authorList>
    </citation>
    <scope>NUCLEOTIDE SEQUENCE</scope>
</reference>
<feature type="compositionally biased region" description="Polar residues" evidence="4">
    <location>
        <begin position="451"/>
        <end position="460"/>
    </location>
</feature>
<evidence type="ECO:0000256" key="4">
    <source>
        <dbReference type="SAM" id="MobiDB-lite"/>
    </source>
</evidence>
<proteinExistence type="inferred from homology"/>
<keyword evidence="2 3" id="KW-0175">Coiled coil</keyword>
<evidence type="ECO:0000256" key="2">
    <source>
        <dbReference type="ARBA" id="ARBA00023054"/>
    </source>
</evidence>
<feature type="compositionally biased region" description="Polar residues" evidence="4">
    <location>
        <begin position="689"/>
        <end position="698"/>
    </location>
</feature>
<feature type="compositionally biased region" description="Polar residues" evidence="4">
    <location>
        <begin position="555"/>
        <end position="574"/>
    </location>
</feature>
<dbReference type="InterPro" id="IPR028933">
    <property type="entry name" value="Lebercilin_dom"/>
</dbReference>